<dbReference type="SMART" id="SM00320">
    <property type="entry name" value="WD40"/>
    <property type="match status" value="3"/>
</dbReference>
<dbReference type="Pfam" id="PF00400">
    <property type="entry name" value="WD40"/>
    <property type="match status" value="1"/>
</dbReference>
<dbReference type="SUPFAM" id="SSF50998">
    <property type="entry name" value="Quinoprotein alcohol dehydrogenase-like"/>
    <property type="match status" value="1"/>
</dbReference>
<dbReference type="PROSITE" id="PS50294">
    <property type="entry name" value="WD_REPEATS_REGION"/>
    <property type="match status" value="1"/>
</dbReference>
<proteinExistence type="predicted"/>
<dbReference type="Gene3D" id="2.130.10.10">
    <property type="entry name" value="YVTN repeat-like/Quinoprotein amine dehydrogenase"/>
    <property type="match status" value="1"/>
</dbReference>
<feature type="region of interest" description="Disordered" evidence="4">
    <location>
        <begin position="257"/>
        <end position="302"/>
    </location>
</feature>
<dbReference type="PANTHER" id="PTHR22874">
    <property type="entry name" value="ACTIVATING MOLECULE IN BECN1-REGULATED AUTOPHAGY PROTEIN 1"/>
    <property type="match status" value="1"/>
</dbReference>
<dbReference type="Proteomes" id="UP001642483">
    <property type="component" value="Unassembled WGS sequence"/>
</dbReference>
<keyword evidence="1 3" id="KW-0853">WD repeat</keyword>
<dbReference type="InterPro" id="IPR011047">
    <property type="entry name" value="Quinoprotein_ADH-like_sf"/>
</dbReference>
<accession>A0ABP0H3L4</accession>
<feature type="compositionally biased region" description="Polar residues" evidence="4">
    <location>
        <begin position="376"/>
        <end position="389"/>
    </location>
</feature>
<dbReference type="EMBL" id="CAWYQH010000174">
    <property type="protein sequence ID" value="CAK8698585.1"/>
    <property type="molecule type" value="Genomic_DNA"/>
</dbReference>
<gene>
    <name evidence="5" type="ORF">CVLEPA_LOCUS32015</name>
</gene>
<evidence type="ECO:0008006" key="7">
    <source>
        <dbReference type="Google" id="ProtNLM"/>
    </source>
</evidence>
<evidence type="ECO:0000313" key="6">
    <source>
        <dbReference type="Proteomes" id="UP001642483"/>
    </source>
</evidence>
<sequence>MSSVRNRKTKTSNICLALRRRSTGLPASNTGNDPLHVFAEMSAAIGCSDNQKANLPLRTRTTFMTAFSPDQDLVASCHGDHNVHVTNIRTKKLVKTLVGHERSPWCISFHPNSSDILATGCLNGEVRVWDLRGGGSESWTCGMSDPEKINSLSFHPVDHVLLIACANEIYFWDWSLAKPFVSVKTSSSNERVQLVRFDSFGSHILTGVANVEEEQASGDEDDQEDSDWATAGSSSVPRTGTRRQWLRNWLNSSSPVLNITAGRPPSSRPMTASYNLRGRQNGRTNNSGDSRTGNDDSLNLSAEDTQSIQNITARWRSAARQHLSDVSHAHTYSRDHERILHARVSVNAEIQHQYNRLQVLRQERRHLEMRLQQLQNHPRSLAANTSTASPTPPRVAPNPSNYNSSLIPDTYRSMFDNLAQQENEAVDDYNEITALLSARVQARLHNALNDPNIEVSINIGNHSNPSTSSSNPSTSSAPVRSLSVRPLLLGYPLPNPPPVPPPPSISPPLMPVGLMEAPIEEPEVVMTPSVVPSYAIPSAPSTSATSSRNSPSRSSQRHDTTLSSFQRPFFFPPSSNREVPDVEPPPSDVYLRTAQRRLRSRYSRYRWRLRHWDRQGMRNIPTATFPDLMAGVRDKTTFRLQWWDFSKLKMPEISRSNVNVVVPQCKIHHDCSVDIARDGSKVAALMWSADSYSEKIQVGIISLEPSTFGQILFRKQFGQPALCLSLSPLGNYLAVGLKYFLSYLNESNLPSRNVMAQILKLDRVGDVTSARQVNQVMHPVTPDTPQRYVNINTIAWMPGVGQGLVYGTNNGELRICYTATNKFTVDNAQ</sequence>
<organism evidence="5 6">
    <name type="scientific">Clavelina lepadiformis</name>
    <name type="common">Light-bulb sea squirt</name>
    <name type="synonym">Ascidia lepadiformis</name>
    <dbReference type="NCBI Taxonomy" id="159417"/>
    <lineage>
        <taxon>Eukaryota</taxon>
        <taxon>Metazoa</taxon>
        <taxon>Chordata</taxon>
        <taxon>Tunicata</taxon>
        <taxon>Ascidiacea</taxon>
        <taxon>Aplousobranchia</taxon>
        <taxon>Clavelinidae</taxon>
        <taxon>Clavelina</taxon>
    </lineage>
</organism>
<feature type="repeat" description="WD" evidence="3">
    <location>
        <begin position="97"/>
        <end position="132"/>
    </location>
</feature>
<protein>
    <recommendedName>
        <fullName evidence="7">Activating molecule in BECN1-regulated autophagy protein 1</fullName>
    </recommendedName>
</protein>
<dbReference type="InterPro" id="IPR001680">
    <property type="entry name" value="WD40_rpt"/>
</dbReference>
<name>A0ABP0H3L4_CLALP</name>
<keyword evidence="2" id="KW-0677">Repeat</keyword>
<feature type="region of interest" description="Disordered" evidence="4">
    <location>
        <begin position="458"/>
        <end position="480"/>
    </location>
</feature>
<feature type="region of interest" description="Disordered" evidence="4">
    <location>
        <begin position="537"/>
        <end position="588"/>
    </location>
</feature>
<dbReference type="PROSITE" id="PS00678">
    <property type="entry name" value="WD_REPEATS_1"/>
    <property type="match status" value="1"/>
</dbReference>
<comment type="caution">
    <text evidence="5">The sequence shown here is derived from an EMBL/GenBank/DDBJ whole genome shotgun (WGS) entry which is preliminary data.</text>
</comment>
<evidence type="ECO:0000313" key="5">
    <source>
        <dbReference type="EMBL" id="CAK8698585.1"/>
    </source>
</evidence>
<reference evidence="5 6" key="1">
    <citation type="submission" date="2024-02" db="EMBL/GenBank/DDBJ databases">
        <authorList>
            <person name="Daric V."/>
            <person name="Darras S."/>
        </authorList>
    </citation>
    <scope>NUCLEOTIDE SEQUENCE [LARGE SCALE GENOMIC DNA]</scope>
</reference>
<keyword evidence="6" id="KW-1185">Reference proteome</keyword>
<evidence type="ECO:0000256" key="2">
    <source>
        <dbReference type="ARBA" id="ARBA00022737"/>
    </source>
</evidence>
<dbReference type="InterPro" id="IPR052596">
    <property type="entry name" value="AMBRA1_autophagy"/>
</dbReference>
<feature type="region of interest" description="Disordered" evidence="4">
    <location>
        <begin position="213"/>
        <end position="239"/>
    </location>
</feature>
<feature type="compositionally biased region" description="Low complexity" evidence="4">
    <location>
        <begin position="563"/>
        <end position="575"/>
    </location>
</feature>
<feature type="region of interest" description="Disordered" evidence="4">
    <location>
        <begin position="376"/>
        <end position="400"/>
    </location>
</feature>
<dbReference type="InterPro" id="IPR019775">
    <property type="entry name" value="WD40_repeat_CS"/>
</dbReference>
<evidence type="ECO:0000256" key="3">
    <source>
        <dbReference type="PROSITE-ProRule" id="PRU00221"/>
    </source>
</evidence>
<dbReference type="PROSITE" id="PS50082">
    <property type="entry name" value="WD_REPEATS_2"/>
    <property type="match status" value="1"/>
</dbReference>
<feature type="compositionally biased region" description="Low complexity" evidence="4">
    <location>
        <begin position="538"/>
        <end position="554"/>
    </location>
</feature>
<feature type="compositionally biased region" description="Acidic residues" evidence="4">
    <location>
        <begin position="213"/>
        <end position="227"/>
    </location>
</feature>
<feature type="compositionally biased region" description="Low complexity" evidence="4">
    <location>
        <begin position="463"/>
        <end position="476"/>
    </location>
</feature>
<evidence type="ECO:0000256" key="4">
    <source>
        <dbReference type="SAM" id="MobiDB-lite"/>
    </source>
</evidence>
<dbReference type="InterPro" id="IPR015943">
    <property type="entry name" value="WD40/YVTN_repeat-like_dom_sf"/>
</dbReference>
<feature type="compositionally biased region" description="Polar residues" evidence="4">
    <location>
        <begin position="281"/>
        <end position="302"/>
    </location>
</feature>
<dbReference type="PANTHER" id="PTHR22874:SF1">
    <property type="entry name" value="ACTIVATING MOLECULE IN BECN1-REGULATED AUTOPHAGY PROTEIN 1"/>
    <property type="match status" value="1"/>
</dbReference>
<evidence type="ECO:0000256" key="1">
    <source>
        <dbReference type="ARBA" id="ARBA00022574"/>
    </source>
</evidence>